<organism evidence="1 2">
    <name type="scientific">Fusarium oxysporum f. sp. raphani 54005</name>
    <dbReference type="NCBI Taxonomy" id="1089458"/>
    <lineage>
        <taxon>Eukaryota</taxon>
        <taxon>Fungi</taxon>
        <taxon>Dikarya</taxon>
        <taxon>Ascomycota</taxon>
        <taxon>Pezizomycotina</taxon>
        <taxon>Sordariomycetes</taxon>
        <taxon>Hypocreomycetidae</taxon>
        <taxon>Hypocreales</taxon>
        <taxon>Nectriaceae</taxon>
        <taxon>Fusarium</taxon>
        <taxon>Fusarium oxysporum species complex</taxon>
    </lineage>
</organism>
<protein>
    <submittedName>
        <fullName evidence="1">Uncharacterized protein</fullName>
    </submittedName>
</protein>
<evidence type="ECO:0000313" key="1">
    <source>
        <dbReference type="EMBL" id="EXK77125.1"/>
    </source>
</evidence>
<proteinExistence type="predicted"/>
<sequence length="50" mass="5725">MELPVLSHYEYRKSTLPADLHIATVQLWLAVRLQDLFPTVECSKEARALA</sequence>
<gene>
    <name evidence="1" type="ORF">FOQG_18161</name>
</gene>
<evidence type="ECO:0000313" key="2">
    <source>
        <dbReference type="Proteomes" id="UP000030663"/>
    </source>
</evidence>
<dbReference type="Proteomes" id="UP000030663">
    <property type="component" value="Unassembled WGS sequence"/>
</dbReference>
<dbReference type="AlphaFoldDB" id="X0B4R6"/>
<reference evidence="1 2" key="1">
    <citation type="submission" date="2011-11" db="EMBL/GenBank/DDBJ databases">
        <title>The Genome Sequence of Fusarium oxysporum PHW815.</title>
        <authorList>
            <consortium name="The Broad Institute Genome Sequencing Platform"/>
            <person name="Ma L.-J."/>
            <person name="Gale L.R."/>
            <person name="Schwartz D.C."/>
            <person name="Zhou S."/>
            <person name="Corby-Kistler H."/>
            <person name="Young S.K."/>
            <person name="Zeng Q."/>
            <person name="Gargeya S."/>
            <person name="Fitzgerald M."/>
            <person name="Haas B."/>
            <person name="Abouelleil A."/>
            <person name="Alvarado L."/>
            <person name="Arachchi H.M."/>
            <person name="Berlin A."/>
            <person name="Brown A."/>
            <person name="Chapman S.B."/>
            <person name="Chen Z."/>
            <person name="Dunbar C."/>
            <person name="Freedman E."/>
            <person name="Gearin G."/>
            <person name="Goldberg J."/>
            <person name="Griggs A."/>
            <person name="Gujja S."/>
            <person name="Heiman D."/>
            <person name="Howarth C."/>
            <person name="Larson L."/>
            <person name="Lui A."/>
            <person name="MacDonald P.J.P."/>
            <person name="Montmayeur A."/>
            <person name="Murphy C."/>
            <person name="Neiman D."/>
            <person name="Pearson M."/>
            <person name="Priest M."/>
            <person name="Roberts A."/>
            <person name="Saif S."/>
            <person name="Shea T."/>
            <person name="Shenoy N."/>
            <person name="Sisk P."/>
            <person name="Stolte C."/>
            <person name="Sykes S."/>
            <person name="Wortman J."/>
            <person name="Nusbaum C."/>
            <person name="Birren B."/>
        </authorList>
    </citation>
    <scope>NUCLEOTIDE SEQUENCE [LARGE SCALE GENOMIC DNA]</scope>
    <source>
        <strain evidence="1 2">54005</strain>
    </source>
</reference>
<dbReference type="HOGENOM" id="CLU_3125146_0_0_1"/>
<accession>X0B4R6</accession>
<dbReference type="EMBL" id="KI979415">
    <property type="protein sequence ID" value="EXK77125.1"/>
    <property type="molecule type" value="Genomic_DNA"/>
</dbReference>
<keyword evidence="2" id="KW-1185">Reference proteome</keyword>
<name>X0B4R6_FUSOX</name>